<evidence type="ECO:0000313" key="1">
    <source>
        <dbReference type="EMBL" id="CEK83239.1"/>
    </source>
</evidence>
<accession>A0A0B7AQD6</accession>
<reference evidence="1" key="1">
    <citation type="submission" date="2014-12" db="EMBL/GenBank/DDBJ databases">
        <title>Insight into the proteome of Arion vulgaris.</title>
        <authorList>
            <person name="Aradska J."/>
            <person name="Bulat T."/>
            <person name="Smidak R."/>
            <person name="Sarate P."/>
            <person name="Gangsoo J."/>
            <person name="Sialana F."/>
            <person name="Bilban M."/>
            <person name="Lubec G."/>
        </authorList>
    </citation>
    <scope>NUCLEOTIDE SEQUENCE</scope>
    <source>
        <tissue evidence="1">Skin</tissue>
    </source>
</reference>
<protein>
    <submittedName>
        <fullName evidence="1">Uncharacterized protein</fullName>
    </submittedName>
</protein>
<proteinExistence type="predicted"/>
<dbReference type="AlphaFoldDB" id="A0A0B7AQD6"/>
<gene>
    <name evidence="1" type="primary">ORF136017</name>
</gene>
<sequence length="75" mass="8569">MIFPKMCPSPPRKMTTSRQWVLPLKKNVIKPYCIQSLQNRTSGNKARGRSRKRWIDSIAESGQNAKKTYGIAESC</sequence>
<dbReference type="EMBL" id="HACG01036374">
    <property type="protein sequence ID" value="CEK83239.1"/>
    <property type="molecule type" value="Transcribed_RNA"/>
</dbReference>
<organism evidence="1">
    <name type="scientific">Arion vulgaris</name>
    <dbReference type="NCBI Taxonomy" id="1028688"/>
    <lineage>
        <taxon>Eukaryota</taxon>
        <taxon>Metazoa</taxon>
        <taxon>Spiralia</taxon>
        <taxon>Lophotrochozoa</taxon>
        <taxon>Mollusca</taxon>
        <taxon>Gastropoda</taxon>
        <taxon>Heterobranchia</taxon>
        <taxon>Euthyneura</taxon>
        <taxon>Panpulmonata</taxon>
        <taxon>Eupulmonata</taxon>
        <taxon>Stylommatophora</taxon>
        <taxon>Helicina</taxon>
        <taxon>Arionoidea</taxon>
        <taxon>Arionidae</taxon>
        <taxon>Arion</taxon>
    </lineage>
</organism>
<name>A0A0B7AQD6_9EUPU</name>